<dbReference type="InterPro" id="IPR012337">
    <property type="entry name" value="RNaseH-like_sf"/>
</dbReference>
<dbReference type="PROSITE" id="PS50994">
    <property type="entry name" value="INTEGRASE"/>
    <property type="match status" value="1"/>
</dbReference>
<sequence length="1239" mass="139951">GLKLSKSARKISGIGETIYEGVKGTAVCVIKSRCQSSSQLITEAIVVPSITSYLPTSILPMSVVSRFKGFELADPSFWKPGPIDLLLGADLFTDIWTGKVKEISEGGPKLLSSIFGFIVMGKVGQSNNSSTSLLTLEKCDDLNFQLERFWQLEEPTLSQQVLDPDELRTENHFADTHYRLNSGRYGVRLPFRDPEQKVGDSSAVALRRFYNLERKLKNNASFCEKYHEFLTEYEALNHMSPASSPAKFVIPHHGITKDGPEGLKLKVVFDASVHIKGGSLNSHLLTGPKLQNDIRDILLRFRHHRVAFTTDIVKMFRMIEVHPEDRCFMQIFWRFNPEDIVQHYELNTVIYGLVCAPFLAQRVLKQLSMDHGPEFPKVSQVLLSDSYVDDILTGAPSVAEAIALRDQLIKLLNCGKFQLSKWNSNSGELLENSLGRSDLVDLSSPDEQWVKILGLQWEPQSDQFSFSFGEPNPSHTKRGILSTVARIYDPLGFLAPTTLFMKSFIQELWTQGIDWDEPLPLSLQESWIKLIAELPLLSKVRVPRFIGLSPDAASCQLVGFSDASSKGYAAVLYLIISTPSERRITLLTSKSRLAPTKTKSIPRLELSGALLLAELYSATSPSVSTLHLTIKAPTFFTDSTIVLAWLNTLPHNLKVFVANRVAKIQELSAPTSWQHVQSEENPADPASRGILPSQLLEHDLWWSGPPWLSLAQEEWPKSHANPPNELPELKAEVPSLSTANNTGPLIVWISRFSSYTTLVKAAGWIRRWLYNCKHVGCCCCKMHTGSLHKSEFDEGLLMCIKAVQEHHFPDVTQTEKKYADLKPFQDEKGIWHVGGRLRHALIPESRKYPILLPHDAHFSLILVDYYHKLYLHPGPNTLQAVIQTKFWIPSLRRLIRYRGMKCLKCYKSKASVETPLMGDLPSYRVNGGRTFQHVGVDFAGPFLLKESHRRKAALGKVYLCLYVCMATKALHLEAVSRLTTEAFLASFQRFTSRRGIPTDVYSDCGSNFLGAERYLKELYRWFASQDTKKDLLEYAMRTKISWHFNPPQTPHMGGLWEAGVKSVKHHLRLIAGETPLTFEEITTWFAKIEAILNSRPLCPLSTSPDEVDYLSPGHFLVGGPLLVAPEPSLLDLKENTLSRWQLVSKMSESFWERWRTEYLSTLQRRPKWRRITNNLQVGDLVLLKDSSPPLQWKLGKVVEVCPGDDEIVRVVLIRVGNSVLRRHALQLVPLRHLSFEPAA</sequence>
<dbReference type="InterPro" id="IPR001584">
    <property type="entry name" value="Integrase_cat-core"/>
</dbReference>
<dbReference type="GO" id="GO:0042575">
    <property type="term" value="C:DNA polymerase complex"/>
    <property type="evidence" value="ECO:0007669"/>
    <property type="project" value="UniProtKB-ARBA"/>
</dbReference>
<feature type="domain" description="Integrase catalytic" evidence="1">
    <location>
        <begin position="917"/>
        <end position="1120"/>
    </location>
</feature>
<dbReference type="InterPro" id="IPR040676">
    <property type="entry name" value="DUF5641"/>
</dbReference>
<reference evidence="2" key="2">
    <citation type="submission" date="2014-07" db="EMBL/GenBank/DDBJ databases">
        <authorList>
            <person name="Hull J."/>
        </authorList>
    </citation>
    <scope>NUCLEOTIDE SEQUENCE</scope>
</reference>
<dbReference type="GO" id="GO:0071897">
    <property type="term" value="P:DNA biosynthetic process"/>
    <property type="evidence" value="ECO:0007669"/>
    <property type="project" value="UniProtKB-ARBA"/>
</dbReference>
<dbReference type="GO" id="GO:0003676">
    <property type="term" value="F:nucleic acid binding"/>
    <property type="evidence" value="ECO:0007669"/>
    <property type="project" value="InterPro"/>
</dbReference>
<dbReference type="InterPro" id="IPR008042">
    <property type="entry name" value="Retrotrans_Pao"/>
</dbReference>
<organism evidence="2">
    <name type="scientific">Lygus hesperus</name>
    <name type="common">Western plant bug</name>
    <dbReference type="NCBI Taxonomy" id="30085"/>
    <lineage>
        <taxon>Eukaryota</taxon>
        <taxon>Metazoa</taxon>
        <taxon>Ecdysozoa</taxon>
        <taxon>Arthropoda</taxon>
        <taxon>Hexapoda</taxon>
        <taxon>Insecta</taxon>
        <taxon>Pterygota</taxon>
        <taxon>Neoptera</taxon>
        <taxon>Paraneoptera</taxon>
        <taxon>Hemiptera</taxon>
        <taxon>Heteroptera</taxon>
        <taxon>Panheteroptera</taxon>
        <taxon>Cimicomorpha</taxon>
        <taxon>Miridae</taxon>
        <taxon>Mirini</taxon>
        <taxon>Lygus</taxon>
    </lineage>
</organism>
<dbReference type="Pfam" id="PF05380">
    <property type="entry name" value="Peptidase_A17"/>
    <property type="match status" value="1"/>
</dbReference>
<dbReference type="Gene3D" id="3.30.420.10">
    <property type="entry name" value="Ribonuclease H-like superfamily/Ribonuclease H"/>
    <property type="match status" value="1"/>
</dbReference>
<protein>
    <recommendedName>
        <fullName evidence="1">Integrase catalytic domain-containing protein</fullName>
    </recommendedName>
</protein>
<dbReference type="InterPro" id="IPR043128">
    <property type="entry name" value="Rev_trsase/Diguanyl_cyclase"/>
</dbReference>
<dbReference type="PANTHER" id="PTHR47331">
    <property type="entry name" value="PHD-TYPE DOMAIN-CONTAINING PROTEIN"/>
    <property type="match status" value="1"/>
</dbReference>
<evidence type="ECO:0000259" key="1">
    <source>
        <dbReference type="PROSITE" id="PS50994"/>
    </source>
</evidence>
<gene>
    <name evidence="2" type="ORF">CM83_41723</name>
</gene>
<reference evidence="2" key="1">
    <citation type="journal article" date="2014" name="PLoS ONE">
        <title>Transcriptome-Based Identification of ABC Transporters in the Western Tarnished Plant Bug Lygus hesperus.</title>
        <authorList>
            <person name="Hull J.J."/>
            <person name="Chaney K."/>
            <person name="Geib S.M."/>
            <person name="Fabrick J.A."/>
            <person name="Brent C.S."/>
            <person name="Walsh D."/>
            <person name="Lavine L.C."/>
        </authorList>
    </citation>
    <scope>NUCLEOTIDE SEQUENCE</scope>
</reference>
<feature type="non-terminal residue" evidence="2">
    <location>
        <position position="1"/>
    </location>
</feature>
<dbReference type="SUPFAM" id="SSF56672">
    <property type="entry name" value="DNA/RNA polymerases"/>
    <property type="match status" value="1"/>
</dbReference>
<name>A0A0A9XKM2_LYGHE</name>
<dbReference type="PANTHER" id="PTHR47331:SF1">
    <property type="entry name" value="GAG-LIKE PROTEIN"/>
    <property type="match status" value="1"/>
</dbReference>
<proteinExistence type="predicted"/>
<accession>A0A0A9XKM2</accession>
<dbReference type="InterPro" id="IPR043502">
    <property type="entry name" value="DNA/RNA_pol_sf"/>
</dbReference>
<dbReference type="Gene3D" id="3.10.10.10">
    <property type="entry name" value="HIV Type 1 Reverse Transcriptase, subunit A, domain 1"/>
    <property type="match status" value="1"/>
</dbReference>
<dbReference type="EMBL" id="GBHO01023090">
    <property type="protein sequence ID" value="JAG20514.1"/>
    <property type="molecule type" value="Transcribed_RNA"/>
</dbReference>
<dbReference type="GO" id="GO:0015074">
    <property type="term" value="P:DNA integration"/>
    <property type="evidence" value="ECO:0007669"/>
    <property type="project" value="InterPro"/>
</dbReference>
<dbReference type="Pfam" id="PF18701">
    <property type="entry name" value="DUF5641"/>
    <property type="match status" value="1"/>
</dbReference>
<dbReference type="InterPro" id="IPR036397">
    <property type="entry name" value="RNaseH_sf"/>
</dbReference>
<dbReference type="AlphaFoldDB" id="A0A0A9XKM2"/>
<dbReference type="SUPFAM" id="SSF53098">
    <property type="entry name" value="Ribonuclease H-like"/>
    <property type="match status" value="1"/>
</dbReference>
<evidence type="ECO:0000313" key="2">
    <source>
        <dbReference type="EMBL" id="JAG20514.1"/>
    </source>
</evidence>
<dbReference type="Gene3D" id="3.30.70.270">
    <property type="match status" value="1"/>
</dbReference>